<dbReference type="AlphaFoldDB" id="A0AAV4VIM7"/>
<evidence type="ECO:0000313" key="2">
    <source>
        <dbReference type="Proteomes" id="UP001054945"/>
    </source>
</evidence>
<reference evidence="1 2" key="1">
    <citation type="submission" date="2021-06" db="EMBL/GenBank/DDBJ databases">
        <title>Caerostris extrusa draft genome.</title>
        <authorList>
            <person name="Kono N."/>
            <person name="Arakawa K."/>
        </authorList>
    </citation>
    <scope>NUCLEOTIDE SEQUENCE [LARGE SCALE GENOMIC DNA]</scope>
</reference>
<sequence length="86" mass="9361">MSLVATRCPTHNFVGKRGHSKCRAHRSETHTGPYRKTVLSAPALSSPAESLPKAPGETLAPDIRTTPAFLMKWSLYSAVGTSFDNY</sequence>
<keyword evidence="2" id="KW-1185">Reference proteome</keyword>
<protein>
    <submittedName>
        <fullName evidence="1">Uncharacterized protein</fullName>
    </submittedName>
</protein>
<dbReference type="Proteomes" id="UP001054945">
    <property type="component" value="Unassembled WGS sequence"/>
</dbReference>
<organism evidence="1 2">
    <name type="scientific">Caerostris extrusa</name>
    <name type="common">Bark spider</name>
    <name type="synonym">Caerostris bankana</name>
    <dbReference type="NCBI Taxonomy" id="172846"/>
    <lineage>
        <taxon>Eukaryota</taxon>
        <taxon>Metazoa</taxon>
        <taxon>Ecdysozoa</taxon>
        <taxon>Arthropoda</taxon>
        <taxon>Chelicerata</taxon>
        <taxon>Arachnida</taxon>
        <taxon>Araneae</taxon>
        <taxon>Araneomorphae</taxon>
        <taxon>Entelegynae</taxon>
        <taxon>Araneoidea</taxon>
        <taxon>Araneidae</taxon>
        <taxon>Caerostris</taxon>
    </lineage>
</organism>
<comment type="caution">
    <text evidence="1">The sequence shown here is derived from an EMBL/GenBank/DDBJ whole genome shotgun (WGS) entry which is preliminary data.</text>
</comment>
<name>A0AAV4VIM7_CAEEX</name>
<proteinExistence type="predicted"/>
<accession>A0AAV4VIM7</accession>
<dbReference type="EMBL" id="BPLR01014570">
    <property type="protein sequence ID" value="GIY69689.1"/>
    <property type="molecule type" value="Genomic_DNA"/>
</dbReference>
<evidence type="ECO:0000313" key="1">
    <source>
        <dbReference type="EMBL" id="GIY69689.1"/>
    </source>
</evidence>
<gene>
    <name evidence="1" type="ORF">CEXT_583791</name>
</gene>